<dbReference type="OrthoDB" id="397722at2"/>
<feature type="domain" description="Tyrosine specific protein phosphatases" evidence="1">
    <location>
        <begin position="66"/>
        <end position="109"/>
    </location>
</feature>
<evidence type="ECO:0000313" key="2">
    <source>
        <dbReference type="EMBL" id="QGS52037.1"/>
    </source>
</evidence>
<sequence length="149" mass="17958">MRKIINNLFLGDKNSAPKETQLRISCAEEIFLNNSKSDNNEIYWDDKNNVLYYNFEDFPIYKNIDVNLVNEAIETIEKNIKNRVIYVHCVWGINRSPSIVFMYMVRNNLIKGDTYQESQKEFWKIYPDHKANPGWKEFLIKQYPYRFNK</sequence>
<keyword evidence="3" id="KW-1185">Reference proteome</keyword>
<reference evidence="2 3" key="1">
    <citation type="submission" date="2019-11" db="EMBL/GenBank/DDBJ databases">
        <title>Complete genome sequence of Spiroplasma tabanidicola TAUS-1 (DSM 22603).</title>
        <authorList>
            <person name="Huang C.-T."/>
            <person name="Lin Y.-C."/>
            <person name="Kuo C.-H."/>
        </authorList>
    </citation>
    <scope>NUCLEOTIDE SEQUENCE [LARGE SCALE GENOMIC DNA]</scope>
    <source>
        <strain evidence="2 3">TAUS-1</strain>
    </source>
</reference>
<name>A0A6I6C5B3_9MOLU</name>
<dbReference type="PROSITE" id="PS00383">
    <property type="entry name" value="TYR_PHOSPHATASE_1"/>
    <property type="match status" value="1"/>
</dbReference>
<dbReference type="InterPro" id="IPR000387">
    <property type="entry name" value="Tyr_Pase_dom"/>
</dbReference>
<dbReference type="InterPro" id="IPR029021">
    <property type="entry name" value="Prot-tyrosine_phosphatase-like"/>
</dbReference>
<evidence type="ECO:0000259" key="1">
    <source>
        <dbReference type="PROSITE" id="PS50056"/>
    </source>
</evidence>
<dbReference type="KEGG" id="stab:STABA_v1c06780"/>
<protein>
    <recommendedName>
        <fullName evidence="1">Tyrosine specific protein phosphatases domain-containing protein</fullName>
    </recommendedName>
</protein>
<dbReference type="CDD" id="cd14498">
    <property type="entry name" value="DSP"/>
    <property type="match status" value="1"/>
</dbReference>
<dbReference type="AlphaFoldDB" id="A0A6I6C5B3"/>
<gene>
    <name evidence="2" type="ORF">STABA_v1c06780</name>
</gene>
<proteinExistence type="predicted"/>
<dbReference type="PROSITE" id="PS50056">
    <property type="entry name" value="TYR_PHOSPHATASE_2"/>
    <property type="match status" value="1"/>
</dbReference>
<dbReference type="EMBL" id="CP046276">
    <property type="protein sequence ID" value="QGS52037.1"/>
    <property type="molecule type" value="Genomic_DNA"/>
</dbReference>
<accession>A0A6I6C5B3</accession>
<evidence type="ECO:0000313" key="3">
    <source>
        <dbReference type="Proteomes" id="UP000424468"/>
    </source>
</evidence>
<dbReference type="InterPro" id="IPR016130">
    <property type="entry name" value="Tyr_Pase_AS"/>
</dbReference>
<organism evidence="2 3">
    <name type="scientific">Spiroplasma tabanidicola</name>
    <dbReference type="NCBI Taxonomy" id="324079"/>
    <lineage>
        <taxon>Bacteria</taxon>
        <taxon>Bacillati</taxon>
        <taxon>Mycoplasmatota</taxon>
        <taxon>Mollicutes</taxon>
        <taxon>Entomoplasmatales</taxon>
        <taxon>Spiroplasmataceae</taxon>
        <taxon>Spiroplasma</taxon>
    </lineage>
</organism>
<dbReference type="Gene3D" id="3.90.190.10">
    <property type="entry name" value="Protein tyrosine phosphatase superfamily"/>
    <property type="match status" value="1"/>
</dbReference>
<dbReference type="RefSeq" id="WP_156006596.1">
    <property type="nucleotide sequence ID" value="NZ_CP046276.1"/>
</dbReference>
<dbReference type="Proteomes" id="UP000424468">
    <property type="component" value="Chromosome"/>
</dbReference>
<dbReference type="SUPFAM" id="SSF52799">
    <property type="entry name" value="(Phosphotyrosine protein) phosphatases II"/>
    <property type="match status" value="1"/>
</dbReference>